<evidence type="ECO:0000256" key="6">
    <source>
        <dbReference type="ARBA" id="ARBA00012216"/>
    </source>
</evidence>
<feature type="active site" evidence="19">
    <location>
        <position position="53"/>
    </location>
</feature>
<evidence type="ECO:0000256" key="1">
    <source>
        <dbReference type="ARBA" id="ARBA00001936"/>
    </source>
</evidence>
<dbReference type="RefSeq" id="WP_200953464.1">
    <property type="nucleotide sequence ID" value="NZ_LKHV02000001.1"/>
</dbReference>
<dbReference type="InterPro" id="IPR011761">
    <property type="entry name" value="ATP-grasp"/>
</dbReference>
<keyword evidence="11 21" id="KW-0067">ATP-binding</keyword>
<dbReference type="GO" id="GO:0008360">
    <property type="term" value="P:regulation of cell shape"/>
    <property type="evidence" value="ECO:0007669"/>
    <property type="project" value="UniProtKB-KW"/>
</dbReference>
<feature type="active site" evidence="19">
    <location>
        <position position="311"/>
    </location>
</feature>
<feature type="binding site" evidence="20">
    <location>
        <position position="300"/>
    </location>
    <ligand>
        <name>Mg(2+)</name>
        <dbReference type="ChEBI" id="CHEBI:18420"/>
        <label>2</label>
    </ligand>
</feature>
<feature type="active site" evidence="19">
    <location>
        <position position="181"/>
    </location>
</feature>
<reference evidence="24" key="2">
    <citation type="journal article" date="2016" name="Genome Announc.">
        <title>Draft Genome Sequences of Two Novel Amoeba-Resistant Intranuclear Bacteria, 'Candidatus Berkiella cookevillensis' and 'Candidatus Berkiella aquae'.</title>
        <authorList>
            <person name="Mehari Y.T."/>
            <person name="Arivett B.A."/>
            <person name="Farone A.L."/>
            <person name="Gunderson J.H."/>
            <person name="Farone M.B."/>
        </authorList>
    </citation>
    <scope>NUCLEOTIDE SEQUENCE</scope>
    <source>
        <strain evidence="24">CC99</strain>
    </source>
</reference>
<dbReference type="PANTHER" id="PTHR23132:SF23">
    <property type="entry name" value="D-ALANINE--D-ALANINE LIGASE B"/>
    <property type="match status" value="1"/>
</dbReference>
<dbReference type="NCBIfam" id="TIGR01205">
    <property type="entry name" value="D_ala_D_alaTIGR"/>
    <property type="match status" value="1"/>
</dbReference>
<dbReference type="EMBL" id="LKHV02000001">
    <property type="protein sequence ID" value="MCS5708142.1"/>
    <property type="molecule type" value="Genomic_DNA"/>
</dbReference>
<evidence type="ECO:0000256" key="4">
    <source>
        <dbReference type="ARBA" id="ARBA00004752"/>
    </source>
</evidence>
<dbReference type="GO" id="GO:0005524">
    <property type="term" value="F:ATP binding"/>
    <property type="evidence" value="ECO:0007669"/>
    <property type="project" value="UniProtKB-UniRule"/>
</dbReference>
<evidence type="ECO:0000256" key="15">
    <source>
        <dbReference type="ARBA" id="ARBA00023211"/>
    </source>
</evidence>
<evidence type="ECO:0000256" key="8">
    <source>
        <dbReference type="ARBA" id="ARBA00022598"/>
    </source>
</evidence>
<dbReference type="InterPro" id="IPR016185">
    <property type="entry name" value="PreATP-grasp_dom_sf"/>
</dbReference>
<feature type="binding site" evidence="20">
    <location>
        <position position="287"/>
    </location>
    <ligand>
        <name>Mg(2+)</name>
        <dbReference type="ChEBI" id="CHEBI:18420"/>
        <label>1</label>
    </ligand>
</feature>
<keyword evidence="12 20" id="KW-0460">Magnesium</keyword>
<evidence type="ECO:0000256" key="9">
    <source>
        <dbReference type="ARBA" id="ARBA00022723"/>
    </source>
</evidence>
<dbReference type="EMBL" id="LKHV01000007">
    <property type="protein sequence ID" value="KRG18381.1"/>
    <property type="molecule type" value="Genomic_DNA"/>
</dbReference>
<evidence type="ECO:0000259" key="22">
    <source>
        <dbReference type="PROSITE" id="PS50975"/>
    </source>
</evidence>
<keyword evidence="25" id="KW-1185">Reference proteome</keyword>
<reference evidence="24" key="3">
    <citation type="submission" date="2021-06" db="EMBL/GenBank/DDBJ databases">
        <title>Genomic Description and Analysis of Intracellular Bacteria, Candidatus Berkiella cookevillensis and Candidatus Berkiella aquae.</title>
        <authorList>
            <person name="Kidane D.T."/>
            <person name="Mehari Y.T."/>
            <person name="Rice F.C."/>
            <person name="Arivett B.A."/>
            <person name="Farone A.L."/>
            <person name="Berk S.G."/>
            <person name="Farone M.B."/>
        </authorList>
    </citation>
    <scope>NUCLEOTIDE SEQUENCE</scope>
    <source>
        <strain evidence="24">CC99</strain>
    </source>
</reference>
<dbReference type="SUPFAM" id="SSF56059">
    <property type="entry name" value="Glutathione synthetase ATP-binding domain-like"/>
    <property type="match status" value="1"/>
</dbReference>
<evidence type="ECO:0000256" key="20">
    <source>
        <dbReference type="PIRSR" id="PIRSR039102-3"/>
    </source>
</evidence>
<dbReference type="SUPFAM" id="SSF52440">
    <property type="entry name" value="PreATP-grasp domain"/>
    <property type="match status" value="1"/>
</dbReference>
<evidence type="ECO:0000256" key="3">
    <source>
        <dbReference type="ARBA" id="ARBA00004496"/>
    </source>
</evidence>
<sequence length="349" mass="37725">MTKTISKAQGLVQNVKEFMDKPSTQALGMQSARKQDVRRYGKVAVIFGGRSSERKISLESGNACLESLLRSGVDAHPIDPDDDLAINLRLGKFDRAFIMLHGKEGEDGIVQGTLQMMGLPFTGSGVAASALAMNKSRAKLVMHGLDVPTPVFGVAYSLEQANILAKKIGLPVSVKPVNEGSSIGVTRVEDMAQLANAYARAAIYGEVMIEQWIDGADFFVSVLGDQVLPAVKVKPANGFYDYNAKYESNKTQYLCPPPISKEQESELADISYRAFKALGCEGWGRVDLVQDKEGNFWVLEVNTIPGMTSHSLVPMSALAQGMSFDDLVMAILAATLNENQMSVGNLAQL</sequence>
<feature type="binding site" evidence="20">
    <location>
        <position position="302"/>
    </location>
    <ligand>
        <name>Mg(2+)</name>
        <dbReference type="ChEBI" id="CHEBI:18420"/>
        <label>2</label>
    </ligand>
</feature>
<dbReference type="PROSITE" id="PS50975">
    <property type="entry name" value="ATP_GRASP"/>
    <property type="match status" value="1"/>
</dbReference>
<evidence type="ECO:0000313" key="24">
    <source>
        <dbReference type="EMBL" id="MCS5708142.1"/>
    </source>
</evidence>
<evidence type="ECO:0000256" key="11">
    <source>
        <dbReference type="ARBA" id="ARBA00022840"/>
    </source>
</evidence>
<dbReference type="STRING" id="437022.CC99x_01593"/>
<dbReference type="PROSITE" id="PS00843">
    <property type="entry name" value="DALA_DALA_LIGASE_1"/>
    <property type="match status" value="1"/>
</dbReference>
<dbReference type="Pfam" id="PF01820">
    <property type="entry name" value="Dala_Dala_lig_N"/>
    <property type="match status" value="1"/>
</dbReference>
<dbReference type="Pfam" id="PF07478">
    <property type="entry name" value="Dala_Dala_lig_C"/>
    <property type="match status" value="1"/>
</dbReference>
<dbReference type="Proteomes" id="UP000051494">
    <property type="component" value="Unassembled WGS sequence"/>
</dbReference>
<comment type="cofactor">
    <cofactor evidence="1">
        <name>Mn(2+)</name>
        <dbReference type="ChEBI" id="CHEBI:29035"/>
    </cofactor>
</comment>
<dbReference type="FunFam" id="3.30.470.20:FF:000008">
    <property type="entry name" value="D-alanine--D-alanine ligase"/>
    <property type="match status" value="1"/>
</dbReference>
<dbReference type="PATRIC" id="fig|1590042.3.peg.1617"/>
<protein>
    <recommendedName>
        <fullName evidence="6 18">D-alanine--D-alanine ligase</fullName>
        <ecNumber evidence="6 18">6.3.2.4</ecNumber>
    </recommendedName>
    <alternativeName>
        <fullName evidence="18">D-Ala-D-Ala ligase</fullName>
    </alternativeName>
    <alternativeName>
        <fullName evidence="18">D-alanylalanine synthetase</fullName>
    </alternativeName>
</protein>
<dbReference type="GO" id="GO:0046872">
    <property type="term" value="F:metal ion binding"/>
    <property type="evidence" value="ECO:0007669"/>
    <property type="project" value="UniProtKB-KW"/>
</dbReference>
<evidence type="ECO:0000256" key="10">
    <source>
        <dbReference type="ARBA" id="ARBA00022741"/>
    </source>
</evidence>
<comment type="catalytic activity">
    <reaction evidence="17 18">
        <text>2 D-alanine + ATP = D-alanyl-D-alanine + ADP + phosphate + H(+)</text>
        <dbReference type="Rhea" id="RHEA:11224"/>
        <dbReference type="ChEBI" id="CHEBI:15378"/>
        <dbReference type="ChEBI" id="CHEBI:30616"/>
        <dbReference type="ChEBI" id="CHEBI:43474"/>
        <dbReference type="ChEBI" id="CHEBI:57416"/>
        <dbReference type="ChEBI" id="CHEBI:57822"/>
        <dbReference type="ChEBI" id="CHEBI:456216"/>
        <dbReference type="EC" id="6.3.2.4"/>
    </reaction>
</comment>
<evidence type="ECO:0000313" key="23">
    <source>
        <dbReference type="EMBL" id="KRG18381.1"/>
    </source>
</evidence>
<keyword evidence="13 18" id="KW-0133">Cell shape</keyword>
<accession>A0A0Q9YCS4</accession>
<dbReference type="AlphaFoldDB" id="A0A0Q9YCS4"/>
<keyword evidence="9 20" id="KW-0479">Metal-binding</keyword>
<dbReference type="InterPro" id="IPR005905">
    <property type="entry name" value="D_ala_D_ala"/>
</dbReference>
<evidence type="ECO:0000256" key="13">
    <source>
        <dbReference type="ARBA" id="ARBA00022960"/>
    </source>
</evidence>
<evidence type="ECO:0000256" key="21">
    <source>
        <dbReference type="PROSITE-ProRule" id="PRU00409"/>
    </source>
</evidence>
<evidence type="ECO:0000256" key="7">
    <source>
        <dbReference type="ARBA" id="ARBA00022490"/>
    </source>
</evidence>
<evidence type="ECO:0000256" key="17">
    <source>
        <dbReference type="ARBA" id="ARBA00047614"/>
    </source>
</evidence>
<comment type="subcellular location">
    <subcellularLocation>
        <location evidence="3 18">Cytoplasm</location>
    </subcellularLocation>
</comment>
<dbReference type="PIRSF" id="PIRSF039102">
    <property type="entry name" value="Ddl/VanB"/>
    <property type="match status" value="1"/>
</dbReference>
<evidence type="ECO:0000256" key="5">
    <source>
        <dbReference type="ARBA" id="ARBA00010871"/>
    </source>
</evidence>
<organism evidence="23">
    <name type="scientific">Candidatus Berkiella cookevillensis</name>
    <dbReference type="NCBI Taxonomy" id="437022"/>
    <lineage>
        <taxon>Bacteria</taxon>
        <taxon>Pseudomonadati</taxon>
        <taxon>Pseudomonadota</taxon>
        <taxon>Gammaproteobacteria</taxon>
        <taxon>Candidatus Berkiellales</taxon>
        <taxon>Candidatus Berkiellaceae</taxon>
        <taxon>Candidatus Berkiella</taxon>
    </lineage>
</organism>
<keyword evidence="7 18" id="KW-0963">Cytoplasm</keyword>
<evidence type="ECO:0000256" key="12">
    <source>
        <dbReference type="ARBA" id="ARBA00022842"/>
    </source>
</evidence>
<keyword evidence="15 20" id="KW-0464">Manganese</keyword>
<dbReference type="InterPro" id="IPR011095">
    <property type="entry name" value="Dala_Dala_lig_C"/>
</dbReference>
<reference evidence="23" key="1">
    <citation type="submission" date="2015-09" db="EMBL/GenBank/DDBJ databases">
        <title>Draft Genome Sequences of Two Novel Amoeba-resistant Intranuclear Bacteria, Candidatus Berkiella cookevillensis and Candidatus Berkiella aquae.</title>
        <authorList>
            <person name="Mehari Y.T."/>
            <person name="Arivett B.A."/>
            <person name="Farone A.L."/>
            <person name="Gunderson J.H."/>
            <person name="Farone M.B."/>
        </authorList>
    </citation>
    <scope>NUCLEOTIDE SEQUENCE [LARGE SCALE GENOMIC DNA]</scope>
    <source>
        <strain evidence="23">CC99</strain>
    </source>
</reference>
<keyword evidence="8 18" id="KW-0436">Ligase</keyword>
<feature type="binding site" evidence="20">
    <location>
        <position position="300"/>
    </location>
    <ligand>
        <name>Mg(2+)</name>
        <dbReference type="ChEBI" id="CHEBI:18420"/>
        <label>1</label>
    </ligand>
</feature>
<dbReference type="GO" id="GO:0009252">
    <property type="term" value="P:peptidoglycan biosynthetic process"/>
    <property type="evidence" value="ECO:0007669"/>
    <property type="project" value="UniProtKB-UniRule"/>
</dbReference>
<dbReference type="PANTHER" id="PTHR23132">
    <property type="entry name" value="D-ALANINE--D-ALANINE LIGASE"/>
    <property type="match status" value="1"/>
</dbReference>
<dbReference type="GO" id="GO:0005829">
    <property type="term" value="C:cytosol"/>
    <property type="evidence" value="ECO:0007669"/>
    <property type="project" value="TreeGrafter"/>
</dbReference>
<gene>
    <name evidence="18 23" type="primary">ddl</name>
    <name evidence="24" type="ORF">CC99x_004420</name>
    <name evidence="23" type="ORF">CC99x_01593</name>
</gene>
<dbReference type="InterPro" id="IPR013815">
    <property type="entry name" value="ATP_grasp_subdomain_1"/>
</dbReference>
<dbReference type="Gene3D" id="3.30.1490.20">
    <property type="entry name" value="ATP-grasp fold, A domain"/>
    <property type="match status" value="1"/>
</dbReference>
<comment type="caution">
    <text evidence="23">The sequence shown here is derived from an EMBL/GenBank/DDBJ whole genome shotgun (WGS) entry which is preliminary data.</text>
</comment>
<dbReference type="Gene3D" id="3.30.470.20">
    <property type="entry name" value="ATP-grasp fold, B domain"/>
    <property type="match status" value="1"/>
</dbReference>
<evidence type="ECO:0000256" key="14">
    <source>
        <dbReference type="ARBA" id="ARBA00022984"/>
    </source>
</evidence>
<dbReference type="Gene3D" id="3.40.50.20">
    <property type="match status" value="1"/>
</dbReference>
<keyword evidence="10 21" id="KW-0547">Nucleotide-binding</keyword>
<evidence type="ECO:0000256" key="16">
    <source>
        <dbReference type="ARBA" id="ARBA00023316"/>
    </source>
</evidence>
<dbReference type="PROSITE" id="PS00844">
    <property type="entry name" value="DALA_DALA_LIGASE_2"/>
    <property type="match status" value="1"/>
</dbReference>
<evidence type="ECO:0000256" key="18">
    <source>
        <dbReference type="HAMAP-Rule" id="MF_00047"/>
    </source>
</evidence>
<name>A0A0Q9YCS4_9GAMM</name>
<comment type="cofactor">
    <cofactor evidence="20">
        <name>Mg(2+)</name>
        <dbReference type="ChEBI" id="CHEBI:18420"/>
    </cofactor>
    <cofactor evidence="20">
        <name>Mn(2+)</name>
        <dbReference type="ChEBI" id="CHEBI:29035"/>
    </cofactor>
    <text evidence="20">Binds 2 magnesium or manganese ions per subunit.</text>
</comment>
<comment type="similarity">
    <text evidence="5 18">Belongs to the D-alanine--D-alanine ligase family.</text>
</comment>
<dbReference type="InterPro" id="IPR000291">
    <property type="entry name" value="D-Ala_lig_Van_CS"/>
</dbReference>
<proteinExistence type="inferred from homology"/>
<dbReference type="InterPro" id="IPR011127">
    <property type="entry name" value="Dala_Dala_lig_N"/>
</dbReference>
<evidence type="ECO:0000256" key="2">
    <source>
        <dbReference type="ARBA" id="ARBA00003921"/>
    </source>
</evidence>
<keyword evidence="14 18" id="KW-0573">Peptidoglycan synthesis</keyword>
<comment type="function">
    <text evidence="2 18">Cell wall formation.</text>
</comment>
<feature type="domain" description="ATP-grasp" evidence="22">
    <location>
        <begin position="139"/>
        <end position="333"/>
    </location>
</feature>
<dbReference type="EC" id="6.3.2.4" evidence="6 18"/>
<dbReference type="UniPathway" id="UPA00219"/>
<evidence type="ECO:0000313" key="25">
    <source>
        <dbReference type="Proteomes" id="UP000051494"/>
    </source>
</evidence>
<evidence type="ECO:0000256" key="19">
    <source>
        <dbReference type="PIRSR" id="PIRSR039102-1"/>
    </source>
</evidence>
<dbReference type="NCBIfam" id="NF002378">
    <property type="entry name" value="PRK01372.1"/>
    <property type="match status" value="1"/>
</dbReference>
<comment type="pathway">
    <text evidence="4 18">Cell wall biogenesis; peptidoglycan biosynthesis.</text>
</comment>
<dbReference type="HAMAP" id="MF_00047">
    <property type="entry name" value="Dala_Dala_lig"/>
    <property type="match status" value="1"/>
</dbReference>
<keyword evidence="16 18" id="KW-0961">Cell wall biogenesis/degradation</keyword>
<dbReference type="GO" id="GO:0071555">
    <property type="term" value="P:cell wall organization"/>
    <property type="evidence" value="ECO:0007669"/>
    <property type="project" value="UniProtKB-KW"/>
</dbReference>
<dbReference type="GO" id="GO:0008716">
    <property type="term" value="F:D-alanine-D-alanine ligase activity"/>
    <property type="evidence" value="ECO:0007669"/>
    <property type="project" value="UniProtKB-UniRule"/>
</dbReference>